<dbReference type="InterPro" id="IPR051554">
    <property type="entry name" value="Acetyltransferase_Eis"/>
</dbReference>
<gene>
    <name evidence="2" type="ORF">ACFQMJ_06130</name>
</gene>
<dbReference type="PANTHER" id="PTHR37817:SF1">
    <property type="entry name" value="N-ACETYLTRANSFERASE EIS"/>
    <property type="match status" value="1"/>
</dbReference>
<dbReference type="EMBL" id="JBHTAI010000003">
    <property type="protein sequence ID" value="MFC7148111.1"/>
    <property type="molecule type" value="Genomic_DNA"/>
</dbReference>
<dbReference type="EC" id="2.3.1.-" evidence="2"/>
<dbReference type="CDD" id="cd04301">
    <property type="entry name" value="NAT_SF"/>
    <property type="match status" value="1"/>
</dbReference>
<dbReference type="Proteomes" id="UP001596378">
    <property type="component" value="Unassembled WGS sequence"/>
</dbReference>
<dbReference type="GO" id="GO:0016746">
    <property type="term" value="F:acyltransferase activity"/>
    <property type="evidence" value="ECO:0007669"/>
    <property type="project" value="UniProtKB-KW"/>
</dbReference>
<protein>
    <submittedName>
        <fullName evidence="2">GNAT family N-acetyltransferase</fullName>
        <ecNumber evidence="2">2.3.1.-</ecNumber>
    </submittedName>
</protein>
<keyword evidence="3" id="KW-1185">Reference proteome</keyword>
<proteinExistence type="predicted"/>
<evidence type="ECO:0000259" key="1">
    <source>
        <dbReference type="PROSITE" id="PS51186"/>
    </source>
</evidence>
<evidence type="ECO:0000313" key="3">
    <source>
        <dbReference type="Proteomes" id="UP001596378"/>
    </source>
</evidence>
<feature type="domain" description="N-acetyltransferase" evidence="1">
    <location>
        <begin position="3"/>
        <end position="147"/>
    </location>
</feature>
<reference evidence="3" key="1">
    <citation type="journal article" date="2019" name="Int. J. Syst. Evol. Microbiol.">
        <title>The Global Catalogue of Microorganisms (GCM) 10K type strain sequencing project: providing services to taxonomists for standard genome sequencing and annotation.</title>
        <authorList>
            <consortium name="The Broad Institute Genomics Platform"/>
            <consortium name="The Broad Institute Genome Sequencing Center for Infectious Disease"/>
            <person name="Wu L."/>
            <person name="Ma J."/>
        </authorList>
    </citation>
    <scope>NUCLEOTIDE SEQUENCE [LARGE SCALE GENOMIC DNA]</scope>
    <source>
        <strain evidence="3">KCTC 12907</strain>
    </source>
</reference>
<dbReference type="RefSeq" id="WP_378047471.1">
    <property type="nucleotide sequence ID" value="NZ_JBHMDN010000013.1"/>
</dbReference>
<comment type="caution">
    <text evidence="2">The sequence shown here is derived from an EMBL/GenBank/DDBJ whole genome shotgun (WGS) entry which is preliminary data.</text>
</comment>
<dbReference type="PROSITE" id="PS51186">
    <property type="entry name" value="GNAT"/>
    <property type="match status" value="1"/>
</dbReference>
<accession>A0ABW2F6V6</accession>
<dbReference type="SUPFAM" id="SSF55729">
    <property type="entry name" value="Acyl-CoA N-acyltransferases (Nat)"/>
    <property type="match status" value="1"/>
</dbReference>
<dbReference type="Gene3D" id="3.40.630.30">
    <property type="match status" value="1"/>
</dbReference>
<dbReference type="InterPro" id="IPR016181">
    <property type="entry name" value="Acyl_CoA_acyltransferase"/>
</dbReference>
<organism evidence="2 3">
    <name type="scientific">Cohnella cellulosilytica</name>
    <dbReference type="NCBI Taxonomy" id="986710"/>
    <lineage>
        <taxon>Bacteria</taxon>
        <taxon>Bacillati</taxon>
        <taxon>Bacillota</taxon>
        <taxon>Bacilli</taxon>
        <taxon>Bacillales</taxon>
        <taxon>Paenibacillaceae</taxon>
        <taxon>Cohnella</taxon>
    </lineage>
</organism>
<dbReference type="InterPro" id="IPR000182">
    <property type="entry name" value="GNAT_dom"/>
</dbReference>
<evidence type="ECO:0000313" key="2">
    <source>
        <dbReference type="EMBL" id="MFC7148111.1"/>
    </source>
</evidence>
<dbReference type="PANTHER" id="PTHR37817">
    <property type="entry name" value="N-ACETYLTRANSFERASE EIS"/>
    <property type="match status" value="1"/>
</dbReference>
<keyword evidence="2" id="KW-0012">Acyltransferase</keyword>
<keyword evidence="2" id="KW-0808">Transferase</keyword>
<sequence length="375" mass="40407">MKIELSLLREEHRGAAVRLADDVFRTDGQTSMGIAYPEVFSPALGQSYALFEEGKLVSFMGLVPEVIRIGNARLQAYSIGAVCTHPSARGKGYASELLTRAKAHADEAGASLLLVSGDRGLYTGANCHRFGWTKHMAIEEEHIQLLQSSSSWQCRDMLPTDGFRIKRLSDARPIRYEQSLGDLAVHIYAAGEASNSKSIHKVLIAERSGEAAAFVVVAVSADGTPGDRAKAVEWAGDSTAVAALFAEAVRRYRPGKLDIFVPWHETELISTLGDIPGTAKKNAGTVHIVSPERLLRQLQPYLHSVGAAEGVSVKELPDNRCSLTIGGGVKADLQAGETVSFLFDPDGPPAARVLREKLEGVFPIPFPYTGGLNFV</sequence>
<name>A0ABW2F6V6_9BACL</name>
<dbReference type="Pfam" id="PF13527">
    <property type="entry name" value="Acetyltransf_9"/>
    <property type="match status" value="1"/>
</dbReference>